<dbReference type="SUPFAM" id="SSF52540">
    <property type="entry name" value="P-loop containing nucleoside triphosphate hydrolases"/>
    <property type="match status" value="1"/>
</dbReference>
<dbReference type="PANTHER" id="PTHR11669:SF8">
    <property type="entry name" value="DNA POLYMERASE III SUBUNIT DELTA"/>
    <property type="match status" value="1"/>
</dbReference>
<proteinExistence type="predicted"/>
<dbReference type="Pfam" id="PF13177">
    <property type="entry name" value="DNA_pol3_delta2"/>
    <property type="match status" value="1"/>
</dbReference>
<keyword evidence="3" id="KW-1185">Reference proteome</keyword>
<dbReference type="PANTHER" id="PTHR11669">
    <property type="entry name" value="REPLICATION FACTOR C / DNA POLYMERASE III GAMMA-TAU SUBUNIT"/>
    <property type="match status" value="1"/>
</dbReference>
<evidence type="ECO:0000256" key="1">
    <source>
        <dbReference type="SAM" id="MobiDB-lite"/>
    </source>
</evidence>
<feature type="compositionally biased region" description="Basic and acidic residues" evidence="1">
    <location>
        <begin position="22"/>
        <end position="43"/>
    </location>
</feature>
<evidence type="ECO:0000313" key="2">
    <source>
        <dbReference type="EMBL" id="SIS61460.1"/>
    </source>
</evidence>
<dbReference type="Gene3D" id="3.40.50.300">
    <property type="entry name" value="P-loop containing nucleotide triphosphate hydrolases"/>
    <property type="match status" value="1"/>
</dbReference>
<dbReference type="EMBL" id="FTOT01000001">
    <property type="protein sequence ID" value="SIS61460.1"/>
    <property type="molecule type" value="Genomic_DNA"/>
</dbReference>
<dbReference type="InterPro" id="IPR050238">
    <property type="entry name" value="DNA_Rep/Repair_Clamp_Loader"/>
</dbReference>
<name>A0A1N7KJ56_9RHOB</name>
<feature type="region of interest" description="Disordered" evidence="1">
    <location>
        <begin position="13"/>
        <end position="43"/>
    </location>
</feature>
<sequence length="395" mass="41786">MCLPRPPVALPAQTGIVTRMAKSPDSRDLPEPDRAEGAPHPRETRLLLGQDRAEAAFLEAYGSGRLHHGWLLTGPRGVGKATLAWRIARFLLATSEEVGGFLAPPPPQSLDIPEDDPVARRLRALSEPRLFLLRRGPNDKGDALTRDITVGEVRKMKSFFTLSAADGGRRVAIVDAADDLNAAAANALLKLLEEPPPGVTMLLISHQPARLLPTIRSRCRVLSLQALSPEAMAQALATAGAEVDTPQAMAQLSGGSVGAAMRIAGLDGIELYARLVALCATLPRMDRPAAAALADIVAGRGAEGRFDLLLELIDLFLARTARAGATGQFPPEAAPGEAALMARLAPDARAARHWADLAQTLGLRARKGRAVNLDPAALVLDMLLKIDAAAARAET</sequence>
<dbReference type="InterPro" id="IPR027417">
    <property type="entry name" value="P-loop_NTPase"/>
</dbReference>
<dbReference type="Proteomes" id="UP000186141">
    <property type="component" value="Unassembled WGS sequence"/>
</dbReference>
<evidence type="ECO:0000313" key="3">
    <source>
        <dbReference type="Proteomes" id="UP000186141"/>
    </source>
</evidence>
<accession>A0A1N7KJ56</accession>
<dbReference type="GO" id="GO:0009360">
    <property type="term" value="C:DNA polymerase III complex"/>
    <property type="evidence" value="ECO:0007669"/>
    <property type="project" value="TreeGrafter"/>
</dbReference>
<reference evidence="2 3" key="1">
    <citation type="submission" date="2017-01" db="EMBL/GenBank/DDBJ databases">
        <authorList>
            <person name="Mah S.A."/>
            <person name="Swanson W.J."/>
            <person name="Moy G.W."/>
            <person name="Vacquier V.D."/>
        </authorList>
    </citation>
    <scope>NUCLEOTIDE SEQUENCE [LARGE SCALE GENOMIC DNA]</scope>
    <source>
        <strain evidence="2 3">DSM 26375</strain>
    </source>
</reference>
<dbReference type="STRING" id="1086013.SAMN05421774_101467"/>
<organism evidence="2 3">
    <name type="scientific">Gemmobacter megaterium</name>
    <dbReference type="NCBI Taxonomy" id="1086013"/>
    <lineage>
        <taxon>Bacteria</taxon>
        <taxon>Pseudomonadati</taxon>
        <taxon>Pseudomonadota</taxon>
        <taxon>Alphaproteobacteria</taxon>
        <taxon>Rhodobacterales</taxon>
        <taxon>Paracoccaceae</taxon>
        <taxon>Gemmobacter</taxon>
    </lineage>
</organism>
<dbReference type="NCBIfam" id="NF005677">
    <property type="entry name" value="PRK07471.1"/>
    <property type="match status" value="1"/>
</dbReference>
<gene>
    <name evidence="2" type="ORF">SAMN05421774_101467</name>
</gene>
<dbReference type="GO" id="GO:0006261">
    <property type="term" value="P:DNA-templated DNA replication"/>
    <property type="evidence" value="ECO:0007669"/>
    <property type="project" value="TreeGrafter"/>
</dbReference>
<protein>
    <submittedName>
        <fullName evidence="2">DNA polymerase III, delta prime subunit</fullName>
    </submittedName>
</protein>
<dbReference type="AlphaFoldDB" id="A0A1N7KJ56"/>